<dbReference type="GO" id="GO:0008831">
    <property type="term" value="F:dTDP-4-dehydrorhamnose reductase activity"/>
    <property type="evidence" value="ECO:0007669"/>
    <property type="project" value="UniProtKB-EC"/>
</dbReference>
<dbReference type="PANTHER" id="PTHR10491:SF4">
    <property type="entry name" value="METHIONINE ADENOSYLTRANSFERASE 2 SUBUNIT BETA"/>
    <property type="match status" value="1"/>
</dbReference>
<organism evidence="8 9">
    <name type="scientific">Rasiella rasia</name>
    <dbReference type="NCBI Taxonomy" id="2744027"/>
    <lineage>
        <taxon>Bacteria</taxon>
        <taxon>Pseudomonadati</taxon>
        <taxon>Bacteroidota</taxon>
        <taxon>Flavobacteriia</taxon>
        <taxon>Flavobacteriales</taxon>
        <taxon>Flavobacteriaceae</taxon>
        <taxon>Rasiella</taxon>
    </lineage>
</organism>
<dbReference type="GO" id="GO:0019305">
    <property type="term" value="P:dTDP-rhamnose biosynthetic process"/>
    <property type="evidence" value="ECO:0007669"/>
    <property type="project" value="UniProtKB-UniPathway"/>
</dbReference>
<dbReference type="RefSeq" id="WP_164679925.1">
    <property type="nucleotide sequence ID" value="NZ_CP049057.1"/>
</dbReference>
<keyword evidence="6 8" id="KW-0560">Oxidoreductase</keyword>
<dbReference type="UniPathway" id="UPA00124"/>
<evidence type="ECO:0000313" key="9">
    <source>
        <dbReference type="Proteomes" id="UP000505306"/>
    </source>
</evidence>
<dbReference type="KEGG" id="mgel:G5B37_10150"/>
<accession>A0A6G6GNC4</accession>
<name>A0A6G6GNC4_9FLAO</name>
<dbReference type="CDD" id="cd05254">
    <property type="entry name" value="dTDP_HR_like_SDR_e"/>
    <property type="match status" value="1"/>
</dbReference>
<evidence type="ECO:0000256" key="5">
    <source>
        <dbReference type="ARBA" id="ARBA00048200"/>
    </source>
</evidence>
<dbReference type="InterPro" id="IPR005913">
    <property type="entry name" value="dTDP_dehydrorham_reduct"/>
</dbReference>
<comment type="pathway">
    <text evidence="1 6">Carbohydrate biosynthesis; dTDP-L-rhamnose biosynthesis.</text>
</comment>
<dbReference type="InterPro" id="IPR036291">
    <property type="entry name" value="NAD(P)-bd_dom_sf"/>
</dbReference>
<sequence length="286" mass="32493">MKHILVTGSNGQLARCIQDVVSANKTMRFTFMTKEALSVTDKESIEEIFSTKQFDYCINTAAYTNVERAESDKDITFAINAEGAKNLADVCRKHDTTLFQISTDYVFDGATTVPYVETDATNPINVYGASKLKGENYVREHCKKHYIIRTSWLYSQYGHNFLKTMIKHGKAGTRLTITTEQTGTPTNANDLARAIVTMVQDDNNGYGLYHFSNEGEATWYDFATEIFSQTSELNSSNLAKTDHYRTFAQRPKYSVLNTTKIKETFKIQPFNWRESLKAVLHTLETN</sequence>
<dbReference type="AlphaFoldDB" id="A0A6G6GNC4"/>
<evidence type="ECO:0000256" key="3">
    <source>
        <dbReference type="ARBA" id="ARBA00012929"/>
    </source>
</evidence>
<gene>
    <name evidence="8" type="primary">rfbD</name>
    <name evidence="8" type="ORF">G5B37_10150</name>
</gene>
<keyword evidence="6" id="KW-0521">NADP</keyword>
<dbReference type="GO" id="GO:0005829">
    <property type="term" value="C:cytosol"/>
    <property type="evidence" value="ECO:0007669"/>
    <property type="project" value="TreeGrafter"/>
</dbReference>
<evidence type="ECO:0000313" key="8">
    <source>
        <dbReference type="EMBL" id="QIE59913.1"/>
    </source>
</evidence>
<comment type="function">
    <text evidence="6">Catalyzes the reduction of dTDP-6-deoxy-L-lyxo-4-hexulose to yield dTDP-L-rhamnose.</text>
</comment>
<proteinExistence type="inferred from homology"/>
<dbReference type="Pfam" id="PF04321">
    <property type="entry name" value="RmlD_sub_bind"/>
    <property type="match status" value="1"/>
</dbReference>
<dbReference type="Gene3D" id="3.40.50.720">
    <property type="entry name" value="NAD(P)-binding Rossmann-like Domain"/>
    <property type="match status" value="1"/>
</dbReference>
<feature type="domain" description="RmlD-like substrate binding" evidence="7">
    <location>
        <begin position="3"/>
        <end position="283"/>
    </location>
</feature>
<dbReference type="Proteomes" id="UP000505306">
    <property type="component" value="Chromosome"/>
</dbReference>
<dbReference type="InterPro" id="IPR029903">
    <property type="entry name" value="RmlD-like-bd"/>
</dbReference>
<dbReference type="EC" id="1.1.1.133" evidence="3 6"/>
<evidence type="ECO:0000256" key="6">
    <source>
        <dbReference type="RuleBase" id="RU364082"/>
    </source>
</evidence>
<keyword evidence="9" id="KW-1185">Reference proteome</keyword>
<dbReference type="NCBIfam" id="TIGR01214">
    <property type="entry name" value="rmlD"/>
    <property type="match status" value="1"/>
</dbReference>
<comment type="catalytic activity">
    <reaction evidence="5">
        <text>dTDP-beta-L-rhamnose + NADP(+) = dTDP-4-dehydro-beta-L-rhamnose + NADPH + H(+)</text>
        <dbReference type="Rhea" id="RHEA:21796"/>
        <dbReference type="ChEBI" id="CHEBI:15378"/>
        <dbReference type="ChEBI" id="CHEBI:57510"/>
        <dbReference type="ChEBI" id="CHEBI:57783"/>
        <dbReference type="ChEBI" id="CHEBI:58349"/>
        <dbReference type="ChEBI" id="CHEBI:62830"/>
        <dbReference type="EC" id="1.1.1.133"/>
    </reaction>
</comment>
<dbReference type="PANTHER" id="PTHR10491">
    <property type="entry name" value="DTDP-4-DEHYDRORHAMNOSE REDUCTASE"/>
    <property type="match status" value="1"/>
</dbReference>
<evidence type="ECO:0000256" key="2">
    <source>
        <dbReference type="ARBA" id="ARBA00010944"/>
    </source>
</evidence>
<dbReference type="EMBL" id="CP049057">
    <property type="protein sequence ID" value="QIE59913.1"/>
    <property type="molecule type" value="Genomic_DNA"/>
</dbReference>
<reference evidence="8 9" key="1">
    <citation type="submission" date="2020-02" db="EMBL/GenBank/DDBJ databases">
        <title>Complete genome sequence of Flavobacteriaceae bacterium.</title>
        <authorList>
            <person name="Kim S.-J."/>
            <person name="Kim Y.-S."/>
            <person name="Kim K.-H."/>
        </authorList>
    </citation>
    <scope>NUCLEOTIDE SEQUENCE [LARGE SCALE GENOMIC DNA]</scope>
    <source>
        <strain evidence="8 9">RR4-40</strain>
    </source>
</reference>
<evidence type="ECO:0000256" key="4">
    <source>
        <dbReference type="ARBA" id="ARBA00017099"/>
    </source>
</evidence>
<dbReference type="SUPFAM" id="SSF51735">
    <property type="entry name" value="NAD(P)-binding Rossmann-fold domains"/>
    <property type="match status" value="1"/>
</dbReference>
<dbReference type="Gene3D" id="3.90.25.10">
    <property type="entry name" value="UDP-galactose 4-epimerase, domain 1"/>
    <property type="match status" value="1"/>
</dbReference>
<comment type="similarity">
    <text evidence="2 6">Belongs to the dTDP-4-dehydrorhamnose reductase family.</text>
</comment>
<evidence type="ECO:0000256" key="1">
    <source>
        <dbReference type="ARBA" id="ARBA00004781"/>
    </source>
</evidence>
<protein>
    <recommendedName>
        <fullName evidence="4 6">dTDP-4-dehydrorhamnose reductase</fullName>
        <ecNumber evidence="3 6">1.1.1.133</ecNumber>
    </recommendedName>
</protein>
<evidence type="ECO:0000259" key="7">
    <source>
        <dbReference type="Pfam" id="PF04321"/>
    </source>
</evidence>